<feature type="domain" description="Fe-S metabolism associated" evidence="2">
    <location>
        <begin position="1"/>
        <end position="68"/>
    </location>
</feature>
<dbReference type="PANTHER" id="PTHR43597">
    <property type="entry name" value="SULFUR ACCEPTOR PROTEIN CSDE"/>
    <property type="match status" value="1"/>
</dbReference>
<reference evidence="3" key="1">
    <citation type="submission" date="2020-07" db="EMBL/GenBank/DDBJ databases">
        <title>Genome sequence and genetic diversity analysis of an under-domesticated orphan crop, white fonio (Digitaria exilis).</title>
        <authorList>
            <person name="Bennetzen J.L."/>
            <person name="Chen S."/>
            <person name="Ma X."/>
            <person name="Wang X."/>
            <person name="Yssel A.E.J."/>
            <person name="Chaluvadi S.R."/>
            <person name="Johnson M."/>
            <person name="Gangashetty P."/>
            <person name="Hamidou F."/>
            <person name="Sanogo M.D."/>
            <person name="Zwaenepoel A."/>
            <person name="Wallace J."/>
            <person name="Van De Peer Y."/>
            <person name="Van Deynze A."/>
        </authorList>
    </citation>
    <scope>NUCLEOTIDE SEQUENCE</scope>
    <source>
        <tissue evidence="3">Leaves</tissue>
    </source>
</reference>
<dbReference type="AlphaFoldDB" id="A0A835FI26"/>
<gene>
    <name evidence="3" type="ORF">HU200_010595</name>
</gene>
<dbReference type="Pfam" id="PF02657">
    <property type="entry name" value="SufE"/>
    <property type="match status" value="1"/>
</dbReference>
<dbReference type="SUPFAM" id="SSF82649">
    <property type="entry name" value="SufE/NifU"/>
    <property type="match status" value="1"/>
</dbReference>
<evidence type="ECO:0000256" key="1">
    <source>
        <dbReference type="ARBA" id="ARBA00010282"/>
    </source>
</evidence>
<name>A0A835FI26_9POAL</name>
<dbReference type="EMBL" id="JACEFO010000732">
    <property type="protein sequence ID" value="KAF8758229.1"/>
    <property type="molecule type" value="Genomic_DNA"/>
</dbReference>
<comment type="similarity">
    <text evidence="1">Belongs to the SufE family.</text>
</comment>
<dbReference type="OrthoDB" id="411584at2759"/>
<dbReference type="PANTHER" id="PTHR43597:SF5">
    <property type="entry name" value="SUFE-LIKE PROTEIN 2, CHLOROPLASTIC"/>
    <property type="match status" value="1"/>
</dbReference>
<comment type="caution">
    <text evidence="3">The sequence shown here is derived from an EMBL/GenBank/DDBJ whole genome shotgun (WGS) entry which is preliminary data.</text>
</comment>
<evidence type="ECO:0000259" key="2">
    <source>
        <dbReference type="Pfam" id="PF02657"/>
    </source>
</evidence>
<sequence length="69" mass="7138">MDPALKTDSNRVRGCVSQVWVHAEPVEGGGGRSVRFHADSDAQLTKGLAALLVLGLSGTPAEDVAKVPV</sequence>
<evidence type="ECO:0000313" key="3">
    <source>
        <dbReference type="EMBL" id="KAF8758229.1"/>
    </source>
</evidence>
<accession>A0A835FI26</accession>
<evidence type="ECO:0000313" key="4">
    <source>
        <dbReference type="Proteomes" id="UP000636709"/>
    </source>
</evidence>
<dbReference type="InterPro" id="IPR003808">
    <property type="entry name" value="Fe-S_metab-assoc_dom"/>
</dbReference>
<organism evidence="3 4">
    <name type="scientific">Digitaria exilis</name>
    <dbReference type="NCBI Taxonomy" id="1010633"/>
    <lineage>
        <taxon>Eukaryota</taxon>
        <taxon>Viridiplantae</taxon>
        <taxon>Streptophyta</taxon>
        <taxon>Embryophyta</taxon>
        <taxon>Tracheophyta</taxon>
        <taxon>Spermatophyta</taxon>
        <taxon>Magnoliopsida</taxon>
        <taxon>Liliopsida</taxon>
        <taxon>Poales</taxon>
        <taxon>Poaceae</taxon>
        <taxon>PACMAD clade</taxon>
        <taxon>Panicoideae</taxon>
        <taxon>Panicodae</taxon>
        <taxon>Paniceae</taxon>
        <taxon>Anthephorinae</taxon>
        <taxon>Digitaria</taxon>
    </lineage>
</organism>
<dbReference type="Proteomes" id="UP000636709">
    <property type="component" value="Unassembled WGS sequence"/>
</dbReference>
<proteinExistence type="inferred from homology"/>
<dbReference type="Gene3D" id="3.90.1010.10">
    <property type="match status" value="1"/>
</dbReference>
<protein>
    <recommendedName>
        <fullName evidence="2">Fe-S metabolism associated domain-containing protein</fullName>
    </recommendedName>
</protein>
<keyword evidence="4" id="KW-1185">Reference proteome</keyword>